<comment type="caution">
    <text evidence="8">The sequence shown here is derived from an EMBL/GenBank/DDBJ whole genome shotgun (WGS) entry which is preliminary data.</text>
</comment>
<dbReference type="EMBL" id="QXFY01000485">
    <property type="protein sequence ID" value="KAE9343012.1"/>
    <property type="molecule type" value="Genomic_DNA"/>
</dbReference>
<evidence type="ECO:0000313" key="9">
    <source>
        <dbReference type="EMBL" id="KAE9311688.1"/>
    </source>
</evidence>
<dbReference type="Proteomes" id="UP000488956">
    <property type="component" value="Unassembled WGS sequence"/>
</dbReference>
<evidence type="ECO:0000313" key="11">
    <source>
        <dbReference type="Proteomes" id="UP000429523"/>
    </source>
</evidence>
<evidence type="ECO:0000313" key="7">
    <source>
        <dbReference type="EMBL" id="KAE9235090.1"/>
    </source>
</evidence>
<evidence type="ECO:0000313" key="18">
    <source>
        <dbReference type="Proteomes" id="UP000476176"/>
    </source>
</evidence>
<proteinExistence type="predicted"/>
<dbReference type="Proteomes" id="UP000486351">
    <property type="component" value="Unassembled WGS sequence"/>
</dbReference>
<dbReference type="AlphaFoldDB" id="A0A6A3ZU21"/>
<name>A0A6A3ZU21_9STRA</name>
<evidence type="ECO:0000313" key="15">
    <source>
        <dbReference type="Proteomes" id="UP000440732"/>
    </source>
</evidence>
<dbReference type="EMBL" id="QXFX01000236">
    <property type="protein sequence ID" value="KAE9124367.1"/>
    <property type="molecule type" value="Genomic_DNA"/>
</dbReference>
<evidence type="ECO:0000313" key="1">
    <source>
        <dbReference type="EMBL" id="KAE8941421.1"/>
    </source>
</evidence>
<dbReference type="EMBL" id="QXGB01000484">
    <property type="protein sequence ID" value="KAE9213243.1"/>
    <property type="molecule type" value="Genomic_DNA"/>
</dbReference>
<evidence type="ECO:0000313" key="17">
    <source>
        <dbReference type="Proteomes" id="UP000460718"/>
    </source>
</evidence>
<dbReference type="Proteomes" id="UP000437068">
    <property type="component" value="Unassembled WGS sequence"/>
</dbReference>
<dbReference type="EMBL" id="QXFZ01000364">
    <property type="protein sequence ID" value="KAE9119331.1"/>
    <property type="molecule type" value="Genomic_DNA"/>
</dbReference>
<evidence type="ECO:0000313" key="19">
    <source>
        <dbReference type="Proteomes" id="UP000486351"/>
    </source>
</evidence>
<dbReference type="Proteomes" id="UP000440732">
    <property type="component" value="Unassembled WGS sequence"/>
</dbReference>
<dbReference type="Proteomes" id="UP000429523">
    <property type="component" value="Unassembled WGS sequence"/>
</dbReference>
<dbReference type="Proteomes" id="UP000441208">
    <property type="component" value="Unassembled WGS sequence"/>
</dbReference>
<dbReference type="Proteomes" id="UP000460718">
    <property type="component" value="Unassembled WGS sequence"/>
</dbReference>
<evidence type="ECO:0000313" key="10">
    <source>
        <dbReference type="EMBL" id="KAE9343012.1"/>
    </source>
</evidence>
<evidence type="ECO:0000313" key="4">
    <source>
        <dbReference type="EMBL" id="KAE9124367.1"/>
    </source>
</evidence>
<gene>
    <name evidence="9" type="ORF">PF001_g9604</name>
    <name evidence="8" type="ORF">PF002_g9120</name>
    <name evidence="7" type="ORF">PF004_g9203</name>
    <name evidence="6" type="ORF">PF005_g10271</name>
    <name evidence="5" type="ORF">PF006_g7169</name>
    <name evidence="3" type="ORF">PF007_g8587</name>
    <name evidence="10" type="ORF">PF008_g9887</name>
    <name evidence="1" type="ORF">PF009_g8786</name>
    <name evidence="4" type="ORF">PF010_g6032</name>
    <name evidence="2" type="ORF">PF011_g9141</name>
</gene>
<dbReference type="EMBL" id="QXGF01000361">
    <property type="protein sequence ID" value="KAE8941421.1"/>
    <property type="molecule type" value="Genomic_DNA"/>
</dbReference>
<evidence type="ECO:0000313" key="12">
    <source>
        <dbReference type="Proteomes" id="UP000433483"/>
    </source>
</evidence>
<dbReference type="Proteomes" id="UP000440367">
    <property type="component" value="Unassembled WGS sequence"/>
</dbReference>
<sequence length="35" mass="4151">MSDSREDMLTKFKIFLEQEDNRARPVDRQPLLASL</sequence>
<evidence type="ECO:0000313" key="8">
    <source>
        <dbReference type="EMBL" id="KAE9241708.1"/>
    </source>
</evidence>
<evidence type="ECO:0000313" key="20">
    <source>
        <dbReference type="Proteomes" id="UP000488956"/>
    </source>
</evidence>
<evidence type="ECO:0000313" key="14">
    <source>
        <dbReference type="Proteomes" id="UP000440367"/>
    </source>
</evidence>
<protein>
    <submittedName>
        <fullName evidence="8">Uncharacterized protein</fullName>
    </submittedName>
</protein>
<dbReference type="EMBL" id="QXGA01000302">
    <property type="protein sequence ID" value="KAE9148209.1"/>
    <property type="molecule type" value="Genomic_DNA"/>
</dbReference>
<dbReference type="EMBL" id="QXFW01000446">
    <property type="protein sequence ID" value="KAE9011948.1"/>
    <property type="molecule type" value="Genomic_DNA"/>
</dbReference>
<evidence type="ECO:0000313" key="16">
    <source>
        <dbReference type="Proteomes" id="UP000441208"/>
    </source>
</evidence>
<evidence type="ECO:0000313" key="5">
    <source>
        <dbReference type="EMBL" id="KAE9148209.1"/>
    </source>
</evidence>
<evidence type="ECO:0000313" key="2">
    <source>
        <dbReference type="EMBL" id="KAE9011948.1"/>
    </source>
</evidence>
<dbReference type="EMBL" id="QXGC01000446">
    <property type="protein sequence ID" value="KAE9235090.1"/>
    <property type="molecule type" value="Genomic_DNA"/>
</dbReference>
<dbReference type="Proteomes" id="UP000476176">
    <property type="component" value="Unassembled WGS sequence"/>
</dbReference>
<dbReference type="EMBL" id="QXGE01000465">
    <property type="protein sequence ID" value="KAE9311688.1"/>
    <property type="molecule type" value="Genomic_DNA"/>
</dbReference>
<evidence type="ECO:0000313" key="13">
    <source>
        <dbReference type="Proteomes" id="UP000437068"/>
    </source>
</evidence>
<evidence type="ECO:0000313" key="3">
    <source>
        <dbReference type="EMBL" id="KAE9119331.1"/>
    </source>
</evidence>
<keyword evidence="12" id="KW-1185">Reference proteome</keyword>
<accession>A0A6A3ZU21</accession>
<evidence type="ECO:0000313" key="6">
    <source>
        <dbReference type="EMBL" id="KAE9213243.1"/>
    </source>
</evidence>
<dbReference type="EMBL" id="QXGD01000369">
    <property type="protein sequence ID" value="KAE9241708.1"/>
    <property type="molecule type" value="Genomic_DNA"/>
</dbReference>
<dbReference type="Proteomes" id="UP000433483">
    <property type="component" value="Unassembled WGS sequence"/>
</dbReference>
<reference evidence="11 12" key="1">
    <citation type="submission" date="2018-08" db="EMBL/GenBank/DDBJ databases">
        <title>Genomic investigation of the strawberry pathogen Phytophthora fragariae indicates pathogenicity is determined by transcriptional variation in three key races.</title>
        <authorList>
            <person name="Adams T.M."/>
            <person name="Armitage A.D."/>
            <person name="Sobczyk M.K."/>
            <person name="Bates H.J."/>
            <person name="Dunwell J.M."/>
            <person name="Nellist C.F."/>
            <person name="Harrison R.J."/>
        </authorList>
    </citation>
    <scope>NUCLEOTIDE SEQUENCE [LARGE SCALE GENOMIC DNA]</scope>
    <source>
        <strain evidence="9 13">A4</strain>
        <strain evidence="8 14">BC-1</strain>
        <strain evidence="7 18">BC-23</strain>
        <strain evidence="6 12">NOV-27</strain>
        <strain evidence="5 15">NOV-5</strain>
        <strain evidence="3 16">NOV-71</strain>
        <strain evidence="10 19">NOV-77</strain>
        <strain evidence="1 11">NOV-9</strain>
        <strain evidence="4 20">ONT-3</strain>
        <strain evidence="2 17">SCRP245</strain>
    </source>
</reference>
<organism evidence="8 14">
    <name type="scientific">Phytophthora fragariae</name>
    <dbReference type="NCBI Taxonomy" id="53985"/>
    <lineage>
        <taxon>Eukaryota</taxon>
        <taxon>Sar</taxon>
        <taxon>Stramenopiles</taxon>
        <taxon>Oomycota</taxon>
        <taxon>Peronosporomycetes</taxon>
        <taxon>Peronosporales</taxon>
        <taxon>Peronosporaceae</taxon>
        <taxon>Phytophthora</taxon>
    </lineage>
</organism>